<name>A0A2U3Q2E9_9BRAD</name>
<keyword evidence="2" id="KW-1133">Transmembrane helix</keyword>
<dbReference type="KEGG" id="bvz:BRAD3257_4598"/>
<evidence type="ECO:0000313" key="4">
    <source>
        <dbReference type="Proteomes" id="UP000246085"/>
    </source>
</evidence>
<evidence type="ECO:0000256" key="1">
    <source>
        <dbReference type="SAM" id="MobiDB-lite"/>
    </source>
</evidence>
<organism evidence="3 4">
    <name type="scientific">Bradyrhizobium vignae</name>
    <dbReference type="NCBI Taxonomy" id="1549949"/>
    <lineage>
        <taxon>Bacteria</taxon>
        <taxon>Pseudomonadati</taxon>
        <taxon>Pseudomonadota</taxon>
        <taxon>Alphaproteobacteria</taxon>
        <taxon>Hyphomicrobiales</taxon>
        <taxon>Nitrobacteraceae</taxon>
        <taxon>Bradyrhizobium</taxon>
    </lineage>
</organism>
<feature type="transmembrane region" description="Helical" evidence="2">
    <location>
        <begin position="40"/>
        <end position="65"/>
    </location>
</feature>
<dbReference type="AlphaFoldDB" id="A0A2U3Q2E9"/>
<gene>
    <name evidence="3" type="ORF">BRAD3257_4598</name>
</gene>
<dbReference type="RefSeq" id="WP_122403332.1">
    <property type="nucleotide sequence ID" value="NZ_LS398110.1"/>
</dbReference>
<protein>
    <submittedName>
        <fullName evidence="3">Putative transcriptional accessory protein containing S1 RNA-binding domain</fullName>
    </submittedName>
</protein>
<accession>A0A2U3Q2E9</accession>
<reference evidence="3 4" key="1">
    <citation type="submission" date="2018-03" db="EMBL/GenBank/DDBJ databases">
        <authorList>
            <person name="Gully D."/>
        </authorList>
    </citation>
    <scope>NUCLEOTIDE SEQUENCE [LARGE SCALE GENOMIC DNA]</scope>
    <source>
        <strain evidence="3">ORS3257</strain>
    </source>
</reference>
<dbReference type="Proteomes" id="UP000246085">
    <property type="component" value="Chromosome BRAD3257"/>
</dbReference>
<keyword evidence="2" id="KW-0812">Transmembrane</keyword>
<dbReference type="EMBL" id="LS398110">
    <property type="protein sequence ID" value="SPP95580.1"/>
    <property type="molecule type" value="Genomic_DNA"/>
</dbReference>
<evidence type="ECO:0000256" key="2">
    <source>
        <dbReference type="SAM" id="Phobius"/>
    </source>
</evidence>
<proteinExistence type="predicted"/>
<keyword evidence="2" id="KW-0472">Membrane</keyword>
<feature type="compositionally biased region" description="Basic and acidic residues" evidence="1">
    <location>
        <begin position="1"/>
        <end position="11"/>
    </location>
</feature>
<evidence type="ECO:0000313" key="3">
    <source>
        <dbReference type="EMBL" id="SPP95580.1"/>
    </source>
</evidence>
<feature type="region of interest" description="Disordered" evidence="1">
    <location>
        <begin position="1"/>
        <end position="24"/>
    </location>
</feature>
<sequence length="73" mass="7896">MNFREPAEIHHQQPTSGSEAVGQIEIQENVTDTPEAGSSLFAICGIGVAGLVMLGWICALAWIAWRIVGWMLS</sequence>